<keyword evidence="1" id="KW-0472">Membrane</keyword>
<evidence type="ECO:0000313" key="2">
    <source>
        <dbReference type="EMBL" id="CAK9080672.1"/>
    </source>
</evidence>
<keyword evidence="1" id="KW-1133">Transmembrane helix</keyword>
<proteinExistence type="predicted"/>
<dbReference type="EMBL" id="CAXAMN010023762">
    <property type="protein sequence ID" value="CAK9080672.1"/>
    <property type="molecule type" value="Genomic_DNA"/>
</dbReference>
<keyword evidence="1" id="KW-0812">Transmembrane</keyword>
<reference evidence="2 3" key="1">
    <citation type="submission" date="2024-02" db="EMBL/GenBank/DDBJ databases">
        <authorList>
            <person name="Chen Y."/>
            <person name="Shah S."/>
            <person name="Dougan E. K."/>
            <person name="Thang M."/>
            <person name="Chan C."/>
        </authorList>
    </citation>
    <scope>NUCLEOTIDE SEQUENCE [LARGE SCALE GENOMIC DNA]</scope>
</reference>
<protein>
    <submittedName>
        <fullName evidence="2">Uncharacterized protein</fullName>
    </submittedName>
</protein>
<sequence>MEWALLMRVMPILLVAVGVVVVSTGLQLIPRCARYFFRERATNLDSRQLVEDAREIPRSQVHIQHGKVNLRNLVQQEAQLGLLELKACGPERMLSELTSITRWLTSENYQVILENLEAEL</sequence>
<evidence type="ECO:0000313" key="3">
    <source>
        <dbReference type="Proteomes" id="UP001642484"/>
    </source>
</evidence>
<gene>
    <name evidence="2" type="ORF">CCMP2556_LOCUS39573</name>
</gene>
<name>A0ABP0PYZ9_9DINO</name>
<accession>A0ABP0PYZ9</accession>
<evidence type="ECO:0000256" key="1">
    <source>
        <dbReference type="SAM" id="Phobius"/>
    </source>
</evidence>
<feature type="transmembrane region" description="Helical" evidence="1">
    <location>
        <begin position="6"/>
        <end position="29"/>
    </location>
</feature>
<keyword evidence="3" id="KW-1185">Reference proteome</keyword>
<comment type="caution">
    <text evidence="2">The sequence shown here is derived from an EMBL/GenBank/DDBJ whole genome shotgun (WGS) entry which is preliminary data.</text>
</comment>
<organism evidence="2 3">
    <name type="scientific">Durusdinium trenchii</name>
    <dbReference type="NCBI Taxonomy" id="1381693"/>
    <lineage>
        <taxon>Eukaryota</taxon>
        <taxon>Sar</taxon>
        <taxon>Alveolata</taxon>
        <taxon>Dinophyceae</taxon>
        <taxon>Suessiales</taxon>
        <taxon>Symbiodiniaceae</taxon>
        <taxon>Durusdinium</taxon>
    </lineage>
</organism>
<dbReference type="Proteomes" id="UP001642484">
    <property type="component" value="Unassembled WGS sequence"/>
</dbReference>